<keyword evidence="2" id="KW-0732">Signal</keyword>
<feature type="compositionally biased region" description="Pro residues" evidence="1">
    <location>
        <begin position="26"/>
        <end position="42"/>
    </location>
</feature>
<feature type="chain" id="PRO_5025635998" evidence="2">
    <location>
        <begin position="22"/>
        <end position="217"/>
    </location>
</feature>
<reference evidence="4" key="3">
    <citation type="submission" date="2018-12" db="EMBL/GenBank/DDBJ databases">
        <title>G10K-VGP greater horseshoe bat female genome, primary haplotype.</title>
        <authorList>
            <person name="Teeling E."/>
            <person name="Myers G."/>
            <person name="Vernes S."/>
            <person name="Pippel M."/>
            <person name="Winkler S."/>
            <person name="Fedrigo O."/>
            <person name="Rhie A."/>
            <person name="Koren S."/>
            <person name="Phillippy A."/>
            <person name="Lewin H."/>
            <person name="Damas J."/>
            <person name="Howe K."/>
            <person name="Mountcastle J."/>
            <person name="Jarvis E.D."/>
        </authorList>
    </citation>
    <scope>NUCLEOTIDE SEQUENCE [LARGE SCALE GENOMIC DNA]</scope>
</reference>
<organism evidence="3 4">
    <name type="scientific">Rhinolophus ferrumequinum</name>
    <name type="common">Greater horseshoe bat</name>
    <dbReference type="NCBI Taxonomy" id="59479"/>
    <lineage>
        <taxon>Eukaryota</taxon>
        <taxon>Metazoa</taxon>
        <taxon>Chordata</taxon>
        <taxon>Craniata</taxon>
        <taxon>Vertebrata</taxon>
        <taxon>Euteleostomi</taxon>
        <taxon>Mammalia</taxon>
        <taxon>Eutheria</taxon>
        <taxon>Laurasiatheria</taxon>
        <taxon>Chiroptera</taxon>
        <taxon>Yinpterochiroptera</taxon>
        <taxon>Rhinolophoidea</taxon>
        <taxon>Rhinolophidae</taxon>
        <taxon>Rhinolophinae</taxon>
        <taxon>Rhinolophus</taxon>
    </lineage>
</organism>
<name>A0A671DLP4_RHIFE</name>
<feature type="region of interest" description="Disordered" evidence="1">
    <location>
        <begin position="20"/>
        <end position="186"/>
    </location>
</feature>
<proteinExistence type="predicted"/>
<sequence>AASLTGLALVVVAAPWHVVSPLPNTVDPPAPPTAPPSTPPAAPSSDSPRRCRTARTACRPRIRLRCTGAPRGRAGTRRCRNTSGSDPPPGAGPGSEADMPGGGKGARETEKGRAWETRGQDREWPGDLGSGPGRWGHIFPGALRPHPAVPSLSPRGDRSLPAPHLPARVPDRPRAPESSRRRVPGPMTRSLRLWGHCVRARPWTLYNRKGGDPDWLL</sequence>
<feature type="signal peptide" evidence="2">
    <location>
        <begin position="1"/>
        <end position="21"/>
    </location>
</feature>
<dbReference type="Ensembl" id="ENSRFET00010001852.1">
    <property type="protein sequence ID" value="ENSRFEP00010001673.1"/>
    <property type="gene ID" value="ENSRFEG00010001233.1"/>
</dbReference>
<dbReference type="OMA" id="VWGETES"/>
<dbReference type="InParanoid" id="A0A671DLP4"/>
<keyword evidence="4" id="KW-1185">Reference proteome</keyword>
<dbReference type="Proteomes" id="UP000472240">
    <property type="component" value="Chromosome 3"/>
</dbReference>
<evidence type="ECO:0000256" key="2">
    <source>
        <dbReference type="SAM" id="SignalP"/>
    </source>
</evidence>
<evidence type="ECO:0000313" key="4">
    <source>
        <dbReference type="Proteomes" id="UP000472240"/>
    </source>
</evidence>
<reference evidence="3" key="5">
    <citation type="submission" date="2025-09" db="UniProtKB">
        <authorList>
            <consortium name="Ensembl"/>
        </authorList>
    </citation>
    <scope>IDENTIFICATION</scope>
</reference>
<feature type="compositionally biased region" description="Basic and acidic residues" evidence="1">
    <location>
        <begin position="105"/>
        <end position="125"/>
    </location>
</feature>
<evidence type="ECO:0000256" key="1">
    <source>
        <dbReference type="SAM" id="MobiDB-lite"/>
    </source>
</evidence>
<dbReference type="AlphaFoldDB" id="A0A671DLP4"/>
<protein>
    <submittedName>
        <fullName evidence="3">Uncharacterized protein</fullName>
    </submittedName>
</protein>
<dbReference type="GeneTree" id="ENSGT00960000189475"/>
<reference evidence="3" key="4">
    <citation type="submission" date="2025-08" db="UniProtKB">
        <authorList>
            <consortium name="Ensembl"/>
        </authorList>
    </citation>
    <scope>IDENTIFICATION</scope>
</reference>
<reference evidence="3 4" key="2">
    <citation type="journal article" date="2018" name="Annu Rev Anim Biosci">
        <title>Bat Biology, Genomes, and the Bat1K Project: To Generate Chromosome-Level Genomes for All Living Bat Species.</title>
        <authorList>
            <person name="Teeling E.C."/>
            <person name="Vernes S.C."/>
            <person name="Davalos L.M."/>
            <person name="Ray D.A."/>
            <person name="Gilbert M.T.P."/>
            <person name="Myers E."/>
        </authorList>
    </citation>
    <scope>NUCLEOTIDE SEQUENCE</scope>
</reference>
<accession>A0A671DLP4</accession>
<reference evidence="3 4" key="1">
    <citation type="journal article" date="2015" name="Annu Rev Anim Biosci">
        <title>The Genome 10K Project: a way forward.</title>
        <authorList>
            <person name="Koepfli K.P."/>
            <person name="Paten B."/>
            <person name="O'Brien S.J."/>
            <person name="Koepfli K.P."/>
            <person name="Paten B."/>
            <person name="Antunes A."/>
            <person name="Belov K."/>
            <person name="Bustamante C."/>
            <person name="Castoe T.A."/>
            <person name="Clawson H."/>
            <person name="Crawford A.J."/>
            <person name="Diekhans M."/>
            <person name="Distel D."/>
            <person name="Durbin R."/>
            <person name="Earl D."/>
            <person name="Fujita M.K."/>
            <person name="Gamble T."/>
            <person name="Georges A."/>
            <person name="Gemmell N."/>
            <person name="Gilbert M.T."/>
            <person name="Graves J.M."/>
            <person name="Green R.E."/>
            <person name="Hickey G."/>
            <person name="Jarvis E.D."/>
            <person name="Johnson W."/>
            <person name="Komissarov A."/>
            <person name="Korf I."/>
            <person name="Kuhn R."/>
            <person name="Larkin D.M."/>
            <person name="Lewin H."/>
            <person name="Lopez J.V."/>
            <person name="Ma J."/>
            <person name="Marques-Bonet T."/>
            <person name="Miller W."/>
            <person name="Murphy R."/>
            <person name="Pevzner P."/>
            <person name="Shapiro B."/>
            <person name="Steiner C."/>
            <person name="Tamazian G."/>
            <person name="Venkatesh B."/>
            <person name="Wang J."/>
            <person name="Wayne R."/>
            <person name="Wiley E."/>
            <person name="Yang H."/>
            <person name="Zhang G."/>
            <person name="Haussler D."/>
            <person name="Ryder O."/>
            <person name="O'Brien S.J."/>
        </authorList>
    </citation>
    <scope>NUCLEOTIDE SEQUENCE</scope>
</reference>
<feature type="compositionally biased region" description="Basic residues" evidence="1">
    <location>
        <begin position="50"/>
        <end position="64"/>
    </location>
</feature>
<evidence type="ECO:0000313" key="3">
    <source>
        <dbReference type="Ensembl" id="ENSRFEP00010001673.1"/>
    </source>
</evidence>
<feature type="compositionally biased region" description="Basic and acidic residues" evidence="1">
    <location>
        <begin position="169"/>
        <end position="180"/>
    </location>
</feature>